<dbReference type="EMBL" id="MSZX01000014">
    <property type="protein sequence ID" value="OPA73675.1"/>
    <property type="molecule type" value="Genomic_DNA"/>
</dbReference>
<dbReference type="RefSeq" id="WP_078502239.1">
    <property type="nucleotide sequence ID" value="NZ_MSZX01000014.1"/>
</dbReference>
<keyword evidence="3" id="KW-1185">Reference proteome</keyword>
<dbReference type="Pfam" id="PF22016">
    <property type="entry name" value="DUF6933"/>
    <property type="match status" value="1"/>
</dbReference>
<protein>
    <recommendedName>
        <fullName evidence="1">DUF6933 domain-containing protein</fullName>
    </recommendedName>
</protein>
<evidence type="ECO:0000313" key="2">
    <source>
        <dbReference type="EMBL" id="OPA73675.1"/>
    </source>
</evidence>
<sequence length="160" mass="18947">MLALRFTQKLLKDMKVAPVELVDVNSLFSWHVNILQLRRKHILFVNDFSRLCLIIDGIRSSQLDKLQEKFKSELKEYLLREGIRKHVIEQYFFEAGEISVGRTNNKSVLGTMNEISFYSIDTDFNNTFEHCAWLNSIIYKPIDYKEPIHVFKKALEEKYL</sequence>
<dbReference type="Proteomes" id="UP000190188">
    <property type="component" value="Unassembled WGS sequence"/>
</dbReference>
<feature type="domain" description="DUF6933" evidence="1">
    <location>
        <begin position="4"/>
        <end position="149"/>
    </location>
</feature>
<proteinExistence type="predicted"/>
<accession>A0A1T2X1H8</accession>
<name>A0A1T2X1H8_9BACL</name>
<reference evidence="2 3" key="1">
    <citation type="submission" date="2017-01" db="EMBL/GenBank/DDBJ databases">
        <title>Genome analysis of Paenibacillus selenitrireducens ES3-24.</title>
        <authorList>
            <person name="Xu D."/>
            <person name="Yao R."/>
            <person name="Zheng S."/>
        </authorList>
    </citation>
    <scope>NUCLEOTIDE SEQUENCE [LARGE SCALE GENOMIC DNA]</scope>
    <source>
        <strain evidence="2 3">ES3-24</strain>
    </source>
</reference>
<evidence type="ECO:0000313" key="3">
    <source>
        <dbReference type="Proteomes" id="UP000190188"/>
    </source>
</evidence>
<dbReference type="AlphaFoldDB" id="A0A1T2X1H8"/>
<organism evidence="2 3">
    <name type="scientific">Paenibacillus selenitireducens</name>
    <dbReference type="NCBI Taxonomy" id="1324314"/>
    <lineage>
        <taxon>Bacteria</taxon>
        <taxon>Bacillati</taxon>
        <taxon>Bacillota</taxon>
        <taxon>Bacilli</taxon>
        <taxon>Bacillales</taxon>
        <taxon>Paenibacillaceae</taxon>
        <taxon>Paenibacillus</taxon>
    </lineage>
</organism>
<gene>
    <name evidence="2" type="ORF">BVG16_26610</name>
</gene>
<dbReference type="InterPro" id="IPR053864">
    <property type="entry name" value="DUF6933"/>
</dbReference>
<evidence type="ECO:0000259" key="1">
    <source>
        <dbReference type="Pfam" id="PF22016"/>
    </source>
</evidence>
<comment type="caution">
    <text evidence="2">The sequence shown here is derived from an EMBL/GenBank/DDBJ whole genome shotgun (WGS) entry which is preliminary data.</text>
</comment>
<dbReference type="OrthoDB" id="9801392at2"/>
<dbReference type="STRING" id="1324314.BVG16_26610"/>